<gene>
    <name evidence="2" type="ORF">AKJ31_14595</name>
</gene>
<comment type="caution">
    <text evidence="2">The sequence shown here is derived from an EMBL/GenBank/DDBJ whole genome shotgun (WGS) entry which is preliminary data.</text>
</comment>
<protein>
    <submittedName>
        <fullName evidence="2">Uncharacterized protein</fullName>
    </submittedName>
</protein>
<dbReference type="Proteomes" id="UP000037530">
    <property type="component" value="Unassembled WGS sequence"/>
</dbReference>
<reference evidence="3" key="1">
    <citation type="submission" date="2015-08" db="EMBL/GenBank/DDBJ databases">
        <title>Vibrio galatheae sp. nov., a novel member of the Vibrionaceae family isolated from the Solomon Islands.</title>
        <authorList>
            <person name="Giubergia S."/>
            <person name="Machado H."/>
            <person name="Mateiu R.V."/>
            <person name="Gram L."/>
        </authorList>
    </citation>
    <scope>NUCLEOTIDE SEQUENCE [LARGE SCALE GENOMIC DNA]</scope>
    <source>
        <strain evidence="3">DSM 19134</strain>
    </source>
</reference>
<proteinExistence type="predicted"/>
<dbReference type="AlphaFoldDB" id="A0A0M0HXV7"/>
<organism evidence="2 3">
    <name type="scientific">Vibrio hepatarius</name>
    <dbReference type="NCBI Taxonomy" id="171383"/>
    <lineage>
        <taxon>Bacteria</taxon>
        <taxon>Pseudomonadati</taxon>
        <taxon>Pseudomonadota</taxon>
        <taxon>Gammaproteobacteria</taxon>
        <taxon>Vibrionales</taxon>
        <taxon>Vibrionaceae</taxon>
        <taxon>Vibrio</taxon>
        <taxon>Vibrio oreintalis group</taxon>
    </lineage>
</organism>
<dbReference type="PATRIC" id="fig|171383.3.peg.2985"/>
<name>A0A0M0HXV7_9VIBR</name>
<evidence type="ECO:0000313" key="3">
    <source>
        <dbReference type="Proteomes" id="UP000037530"/>
    </source>
</evidence>
<evidence type="ECO:0000313" key="2">
    <source>
        <dbReference type="EMBL" id="KOO06926.1"/>
    </source>
</evidence>
<sequence length="144" mass="16678">MKYLKICLKEIVKSRGIAFFFVKVNLFLFLVFYVCLISFTRTIDDAMLITLEDTGWTYTKEYTEVNGVERNQIRPDRINIMAINSVLKENSNWVDRAIGIAKHITKTTDLNFVICEKDKKMFFVNSGSIADFKDPNNGCEIQND</sequence>
<feature type="transmembrane region" description="Helical" evidence="1">
    <location>
        <begin position="20"/>
        <end position="39"/>
    </location>
</feature>
<keyword evidence="3" id="KW-1185">Reference proteome</keyword>
<evidence type="ECO:0000256" key="1">
    <source>
        <dbReference type="SAM" id="Phobius"/>
    </source>
</evidence>
<keyword evidence="1" id="KW-0472">Membrane</keyword>
<accession>A0A0M0HXV7</accession>
<keyword evidence="1" id="KW-1133">Transmembrane helix</keyword>
<dbReference type="EMBL" id="LHPI01000013">
    <property type="protein sequence ID" value="KOO06926.1"/>
    <property type="molecule type" value="Genomic_DNA"/>
</dbReference>
<dbReference type="RefSeq" id="WP_053409849.1">
    <property type="nucleotide sequence ID" value="NZ_LHPI01000013.1"/>
</dbReference>
<keyword evidence="1" id="KW-0812">Transmembrane</keyword>